<evidence type="ECO:0000313" key="3">
    <source>
        <dbReference type="Proteomes" id="UP000252355"/>
    </source>
</evidence>
<sequence length="128" mass="14047">MGMWDIPKNPANEGRFSDEELTAFVMTVARAIVRRRLSVPAVMALELSKPVAFLGYSSMVAFSPMLDLVFDPLKVDKMTCILADRDRIEQLLVAIETLEKDGAAAHGLAGDDLPDFKAPDKEGESRGH</sequence>
<accession>A0A367ZT80</accession>
<dbReference type="EMBL" id="QOQW01000005">
    <property type="protein sequence ID" value="RCK80572.1"/>
    <property type="molecule type" value="Genomic_DNA"/>
</dbReference>
<feature type="region of interest" description="Disordered" evidence="1">
    <location>
        <begin position="105"/>
        <end position="128"/>
    </location>
</feature>
<protein>
    <submittedName>
        <fullName evidence="2">Uncharacterized protein</fullName>
    </submittedName>
</protein>
<reference evidence="2 3" key="1">
    <citation type="submission" date="2018-05" db="EMBL/GenBank/DDBJ databases">
        <title>A metagenomic window into the 2 km-deep terrestrial subsurface aquifer revealed taxonomically and functionally diverse microbial community comprising novel uncultured bacterial lineages.</title>
        <authorList>
            <person name="Kadnikov V.V."/>
            <person name="Mardanov A.V."/>
            <person name="Beletsky A.V."/>
            <person name="Banks D."/>
            <person name="Pimenov N.V."/>
            <person name="Frank Y.A."/>
            <person name="Karnachuk O.V."/>
            <person name="Ravin N.V."/>
        </authorList>
    </citation>
    <scope>NUCLEOTIDE SEQUENCE [LARGE SCALE GENOMIC DNA]</scope>
    <source>
        <strain evidence="2">BY5</strain>
    </source>
</reference>
<evidence type="ECO:0000256" key="1">
    <source>
        <dbReference type="SAM" id="MobiDB-lite"/>
    </source>
</evidence>
<evidence type="ECO:0000313" key="2">
    <source>
        <dbReference type="EMBL" id="RCK80572.1"/>
    </source>
</evidence>
<feature type="compositionally biased region" description="Basic and acidic residues" evidence="1">
    <location>
        <begin position="114"/>
        <end position="128"/>
    </location>
</feature>
<gene>
    <name evidence="2" type="ORF">OZSIB_2885</name>
</gene>
<name>A0A367ZT80_9BACT</name>
<dbReference type="AlphaFoldDB" id="A0A367ZT80"/>
<proteinExistence type="predicted"/>
<dbReference type="Proteomes" id="UP000252355">
    <property type="component" value="Unassembled WGS sequence"/>
</dbReference>
<organism evidence="2 3">
    <name type="scientific">Candidatus Ozemobacter sibiricus</name>
    <dbReference type="NCBI Taxonomy" id="2268124"/>
    <lineage>
        <taxon>Bacteria</taxon>
        <taxon>Candidatus Ozemobacteria</taxon>
        <taxon>Candidatus Ozemobacterales</taxon>
        <taxon>Candidatus Ozemobacteraceae</taxon>
        <taxon>Candidatus Ozemobacter</taxon>
    </lineage>
</organism>
<comment type="caution">
    <text evidence="2">The sequence shown here is derived from an EMBL/GenBank/DDBJ whole genome shotgun (WGS) entry which is preliminary data.</text>
</comment>